<dbReference type="CDD" id="cd19925">
    <property type="entry name" value="REC_citrate_TCS"/>
    <property type="match status" value="1"/>
</dbReference>
<comment type="caution">
    <text evidence="12">The sequence shown here is derived from an EMBL/GenBank/DDBJ whole genome shotgun (WGS) entry which is preliminary data.</text>
</comment>
<dbReference type="InterPro" id="IPR001789">
    <property type="entry name" value="Sig_transdc_resp-reg_receiver"/>
</dbReference>
<dbReference type="GO" id="GO:0005737">
    <property type="term" value="C:cytoplasm"/>
    <property type="evidence" value="ECO:0007669"/>
    <property type="project" value="UniProtKB-SubCell"/>
</dbReference>
<sequence length="226" mass="24692">MTEAVPEQRVLVVDDDFMVAEIHRRFVDGTPGFRSVGIASTAEQCWERIAELEPDLVLLDVYLPDGSGLDVLRRIRAEGRDVGVIMITAAREVDAVSAALHGGANDYLVKPFDTAQLRRKLEGFRSRKRILEATEHTDQGTIDALFGGTRSASSPMPKGLSTETGALVLEVVRARGEVSAAECADGAGLSRVSARRYLEHFLVTGAVDIRLQYGRAGRPQRLYRAV</sequence>
<dbReference type="SUPFAM" id="SSF52172">
    <property type="entry name" value="CheY-like"/>
    <property type="match status" value="1"/>
</dbReference>
<dbReference type="RefSeq" id="WP_305110056.1">
    <property type="nucleotide sequence ID" value="NZ_BAAAII010000002.1"/>
</dbReference>
<reference evidence="12" key="1">
    <citation type="submission" date="2023-08" db="EMBL/GenBank/DDBJ databases">
        <title>The draft genome of Tsukamurella strandjordii strain 050030.</title>
        <authorList>
            <person name="Zhao F."/>
            <person name="Feng Y."/>
            <person name="Zong Z."/>
        </authorList>
    </citation>
    <scope>NUCLEOTIDE SEQUENCE</scope>
    <source>
        <strain evidence="12">050030</strain>
    </source>
</reference>
<dbReference type="AlphaFoldDB" id="A0AA90SJP8"/>
<dbReference type="InterPro" id="IPR011006">
    <property type="entry name" value="CheY-like_superfamily"/>
</dbReference>
<dbReference type="EMBL" id="JAUTIX010000001">
    <property type="protein sequence ID" value="MDP0396563.1"/>
    <property type="molecule type" value="Genomic_DNA"/>
</dbReference>
<dbReference type="SMART" id="SM00448">
    <property type="entry name" value="REC"/>
    <property type="match status" value="1"/>
</dbReference>
<keyword evidence="6 9" id="KW-0238">DNA-binding</keyword>
<keyword evidence="2 9" id="KW-0963">Cytoplasm</keyword>
<gene>
    <name evidence="12" type="ORF">Q7X28_01355</name>
</gene>
<keyword evidence="5 9" id="KW-0805">Transcription regulation</keyword>
<evidence type="ECO:0000256" key="2">
    <source>
        <dbReference type="ARBA" id="ARBA00022490"/>
    </source>
</evidence>
<evidence type="ECO:0000256" key="3">
    <source>
        <dbReference type="ARBA" id="ARBA00022553"/>
    </source>
</evidence>
<evidence type="ECO:0000256" key="4">
    <source>
        <dbReference type="ARBA" id="ARBA00023012"/>
    </source>
</evidence>
<name>A0AA90SJP8_9ACTN</name>
<keyword evidence="3 10" id="KW-0597">Phosphoprotein</keyword>
<keyword evidence="8 9" id="KW-0804">Transcription</keyword>
<dbReference type="GO" id="GO:0003677">
    <property type="term" value="F:DNA binding"/>
    <property type="evidence" value="ECO:0007669"/>
    <property type="project" value="UniProtKB-KW"/>
</dbReference>
<organism evidence="12 13">
    <name type="scientific">Tsukamurella strandjordii</name>
    <dbReference type="NCBI Taxonomy" id="147577"/>
    <lineage>
        <taxon>Bacteria</taxon>
        <taxon>Bacillati</taxon>
        <taxon>Actinomycetota</taxon>
        <taxon>Actinomycetes</taxon>
        <taxon>Mycobacteriales</taxon>
        <taxon>Tsukamurellaceae</taxon>
        <taxon>Tsukamurella</taxon>
    </lineage>
</organism>
<evidence type="ECO:0000256" key="6">
    <source>
        <dbReference type="ARBA" id="ARBA00023125"/>
    </source>
</evidence>
<evidence type="ECO:0000256" key="8">
    <source>
        <dbReference type="ARBA" id="ARBA00023163"/>
    </source>
</evidence>
<dbReference type="PIRSF" id="PIRSF006171">
    <property type="entry name" value="RR_citrat_malat"/>
    <property type="match status" value="1"/>
</dbReference>
<feature type="domain" description="Response regulatory" evidence="11">
    <location>
        <begin position="9"/>
        <end position="125"/>
    </location>
</feature>
<accession>A0AA90SJP8</accession>
<dbReference type="PROSITE" id="PS50110">
    <property type="entry name" value="RESPONSE_REGULATORY"/>
    <property type="match status" value="1"/>
</dbReference>
<dbReference type="PANTHER" id="PTHR45526">
    <property type="entry name" value="TRANSCRIPTIONAL REGULATORY PROTEIN DPIA"/>
    <property type="match status" value="1"/>
</dbReference>
<dbReference type="GO" id="GO:0003700">
    <property type="term" value="F:DNA-binding transcription factor activity"/>
    <property type="evidence" value="ECO:0007669"/>
    <property type="project" value="InterPro"/>
</dbReference>
<dbReference type="Pfam" id="PF00072">
    <property type="entry name" value="Response_reg"/>
    <property type="match status" value="1"/>
</dbReference>
<evidence type="ECO:0000256" key="10">
    <source>
        <dbReference type="PROSITE-ProRule" id="PRU00169"/>
    </source>
</evidence>
<evidence type="ECO:0000313" key="13">
    <source>
        <dbReference type="Proteomes" id="UP001178281"/>
    </source>
</evidence>
<protein>
    <recommendedName>
        <fullName evidence="9">Transcriptional regulatory protein</fullName>
    </recommendedName>
</protein>
<feature type="modified residue" description="4-aspartylphosphate" evidence="10">
    <location>
        <position position="60"/>
    </location>
</feature>
<dbReference type="PANTHER" id="PTHR45526:SF1">
    <property type="entry name" value="TRANSCRIPTIONAL REGULATORY PROTEIN DCUR-RELATED"/>
    <property type="match status" value="1"/>
</dbReference>
<dbReference type="Proteomes" id="UP001178281">
    <property type="component" value="Unassembled WGS sequence"/>
</dbReference>
<comment type="subcellular location">
    <subcellularLocation>
        <location evidence="1 9">Cytoplasm</location>
    </subcellularLocation>
</comment>
<evidence type="ECO:0000259" key="11">
    <source>
        <dbReference type="PROSITE" id="PS50110"/>
    </source>
</evidence>
<evidence type="ECO:0000256" key="5">
    <source>
        <dbReference type="ARBA" id="ARBA00023015"/>
    </source>
</evidence>
<keyword evidence="4 9" id="KW-0902">Two-component regulatory system</keyword>
<dbReference type="GO" id="GO:0000156">
    <property type="term" value="F:phosphorelay response regulator activity"/>
    <property type="evidence" value="ECO:0007669"/>
    <property type="project" value="TreeGrafter"/>
</dbReference>
<evidence type="ECO:0000313" key="12">
    <source>
        <dbReference type="EMBL" id="MDP0396563.1"/>
    </source>
</evidence>
<evidence type="ECO:0000256" key="7">
    <source>
        <dbReference type="ARBA" id="ARBA00023159"/>
    </source>
</evidence>
<evidence type="ECO:0000256" key="1">
    <source>
        <dbReference type="ARBA" id="ARBA00004496"/>
    </source>
</evidence>
<dbReference type="InterPro" id="IPR051271">
    <property type="entry name" value="2C-system_Tx_regulators"/>
</dbReference>
<proteinExistence type="predicted"/>
<dbReference type="Gene3D" id="3.40.50.2300">
    <property type="match status" value="1"/>
</dbReference>
<keyword evidence="7 9" id="KW-0010">Activator</keyword>
<dbReference type="InterPro" id="IPR024187">
    <property type="entry name" value="Sig_transdc_resp-reg_cit/mal"/>
</dbReference>
<evidence type="ECO:0000256" key="9">
    <source>
        <dbReference type="PIRNR" id="PIRNR006171"/>
    </source>
</evidence>
<keyword evidence="13" id="KW-1185">Reference proteome</keyword>